<name>C1FHQ0_MICCC</name>
<dbReference type="KEGG" id="mis:MICPUN_53861"/>
<evidence type="ECO:0000256" key="1">
    <source>
        <dbReference type="SAM" id="Phobius"/>
    </source>
</evidence>
<keyword evidence="1" id="KW-1133">Transmembrane helix</keyword>
<evidence type="ECO:0000313" key="3">
    <source>
        <dbReference type="Proteomes" id="UP000002009"/>
    </source>
</evidence>
<evidence type="ECO:0000313" key="2">
    <source>
        <dbReference type="EMBL" id="ACO70140.1"/>
    </source>
</evidence>
<dbReference type="GeneID" id="8247158"/>
<accession>C1FHQ0</accession>
<feature type="transmembrane region" description="Helical" evidence="1">
    <location>
        <begin position="87"/>
        <end position="107"/>
    </location>
</feature>
<dbReference type="eggNOG" id="ENOG502S7C0">
    <property type="taxonomic scope" value="Eukaryota"/>
</dbReference>
<gene>
    <name evidence="2" type="ORF">MICPUN_53861</name>
</gene>
<proteinExistence type="predicted"/>
<keyword evidence="1" id="KW-0472">Membrane</keyword>
<evidence type="ECO:0008006" key="4">
    <source>
        <dbReference type="Google" id="ProtNLM"/>
    </source>
</evidence>
<sequence>MDPSSSAGLTRGFQVALCTLTLTGFLELFCASKTVASLLKSKEGPSLYRACLRANLVNNLAIGPITYALATEFFVYKSDPDSGYSLIRSFTSALGLVVTHALGYHYAHSQMHRPQMYWAHKFHHAFAKHVTPSSANAVSVVEYAYAYMLPFVVGCAVCAPDERALLTAVAVISVNNLLIHTPALEVLPQQL</sequence>
<dbReference type="OrthoDB" id="43224at2759"/>
<dbReference type="EMBL" id="CP001576">
    <property type="protein sequence ID" value="ACO70140.1"/>
    <property type="molecule type" value="Genomic_DNA"/>
</dbReference>
<dbReference type="Proteomes" id="UP000002009">
    <property type="component" value="Chromosome 10"/>
</dbReference>
<feature type="transmembrane region" description="Helical" evidence="1">
    <location>
        <begin position="56"/>
        <end position="75"/>
    </location>
</feature>
<dbReference type="AlphaFoldDB" id="C1FHQ0"/>
<dbReference type="RefSeq" id="XP_002508882.1">
    <property type="nucleotide sequence ID" value="XM_002508836.1"/>
</dbReference>
<organism evidence="2 3">
    <name type="scientific">Micromonas commoda (strain RCC299 / NOUM17 / CCMP2709)</name>
    <name type="common">Picoplanktonic green alga</name>
    <dbReference type="NCBI Taxonomy" id="296587"/>
    <lineage>
        <taxon>Eukaryota</taxon>
        <taxon>Viridiplantae</taxon>
        <taxon>Chlorophyta</taxon>
        <taxon>Mamiellophyceae</taxon>
        <taxon>Mamiellales</taxon>
        <taxon>Mamiellaceae</taxon>
        <taxon>Micromonas</taxon>
    </lineage>
</organism>
<reference evidence="2 3" key="1">
    <citation type="journal article" date="2009" name="Science">
        <title>Green evolution and dynamic adaptations revealed by genomes of the marine picoeukaryotes Micromonas.</title>
        <authorList>
            <person name="Worden A.Z."/>
            <person name="Lee J.H."/>
            <person name="Mock T."/>
            <person name="Rouze P."/>
            <person name="Simmons M.P."/>
            <person name="Aerts A.L."/>
            <person name="Allen A.E."/>
            <person name="Cuvelier M.L."/>
            <person name="Derelle E."/>
            <person name="Everett M.V."/>
            <person name="Foulon E."/>
            <person name="Grimwood J."/>
            <person name="Gundlach H."/>
            <person name="Henrissat B."/>
            <person name="Napoli C."/>
            <person name="McDonald S.M."/>
            <person name="Parker M.S."/>
            <person name="Rombauts S."/>
            <person name="Salamov A."/>
            <person name="Von Dassow P."/>
            <person name="Badger J.H."/>
            <person name="Coutinho P.M."/>
            <person name="Demir E."/>
            <person name="Dubchak I."/>
            <person name="Gentemann C."/>
            <person name="Eikrem W."/>
            <person name="Gready J.E."/>
            <person name="John U."/>
            <person name="Lanier W."/>
            <person name="Lindquist E.A."/>
            <person name="Lucas S."/>
            <person name="Mayer K.F."/>
            <person name="Moreau H."/>
            <person name="Not F."/>
            <person name="Otillar R."/>
            <person name="Panaud O."/>
            <person name="Pangilinan J."/>
            <person name="Paulsen I."/>
            <person name="Piegu B."/>
            <person name="Poliakov A."/>
            <person name="Robbens S."/>
            <person name="Schmutz J."/>
            <person name="Toulza E."/>
            <person name="Wyss T."/>
            <person name="Zelensky A."/>
            <person name="Zhou K."/>
            <person name="Armbrust E.V."/>
            <person name="Bhattacharya D."/>
            <person name="Goodenough U.W."/>
            <person name="Van de Peer Y."/>
            <person name="Grigoriev I.V."/>
        </authorList>
    </citation>
    <scope>NUCLEOTIDE SEQUENCE [LARGE SCALE GENOMIC DNA]</scope>
    <source>
        <strain evidence="3">RCC299 / NOUM17</strain>
    </source>
</reference>
<keyword evidence="3" id="KW-1185">Reference proteome</keyword>
<protein>
    <recommendedName>
        <fullName evidence="4">Fatty acid hydroxylase domain-containing protein</fullName>
    </recommendedName>
</protein>
<feature type="transmembrane region" description="Helical" evidence="1">
    <location>
        <begin position="12"/>
        <end position="35"/>
    </location>
</feature>
<dbReference type="InParanoid" id="C1FHQ0"/>
<keyword evidence="1" id="KW-0812">Transmembrane</keyword>